<evidence type="ECO:0000256" key="2">
    <source>
        <dbReference type="ARBA" id="ARBA00023002"/>
    </source>
</evidence>
<feature type="domain" description="D-isomer specific 2-hydroxyacid dehydrogenase catalytic" evidence="5">
    <location>
        <begin position="32"/>
        <end position="315"/>
    </location>
</feature>
<proteinExistence type="inferred from homology"/>
<dbReference type="InterPro" id="IPR006140">
    <property type="entry name" value="D-isomer_DH_NAD-bd"/>
</dbReference>
<dbReference type="AlphaFoldDB" id="A0A318IR48"/>
<evidence type="ECO:0000256" key="3">
    <source>
        <dbReference type="ARBA" id="ARBA00023027"/>
    </source>
</evidence>
<dbReference type="GO" id="GO:0016616">
    <property type="term" value="F:oxidoreductase activity, acting on the CH-OH group of donors, NAD or NADP as acceptor"/>
    <property type="evidence" value="ECO:0007669"/>
    <property type="project" value="InterPro"/>
</dbReference>
<organism evidence="7 8">
    <name type="scientific">Aquitalea magnusonii</name>
    <dbReference type="NCBI Taxonomy" id="332411"/>
    <lineage>
        <taxon>Bacteria</taxon>
        <taxon>Pseudomonadati</taxon>
        <taxon>Pseudomonadota</taxon>
        <taxon>Betaproteobacteria</taxon>
        <taxon>Neisseriales</taxon>
        <taxon>Chromobacteriaceae</taxon>
        <taxon>Aquitalea</taxon>
    </lineage>
</organism>
<dbReference type="Pfam" id="PF02826">
    <property type="entry name" value="2-Hacid_dh_C"/>
    <property type="match status" value="1"/>
</dbReference>
<keyword evidence="3" id="KW-0520">NAD</keyword>
<dbReference type="SUPFAM" id="SSF51735">
    <property type="entry name" value="NAD(P)-binding Rossmann-fold domains"/>
    <property type="match status" value="1"/>
</dbReference>
<dbReference type="RefSeq" id="WP_059286053.1">
    <property type="nucleotide sequence ID" value="NZ_LNQU01000054.1"/>
</dbReference>
<dbReference type="FunFam" id="3.40.50.720:FF:000203">
    <property type="entry name" value="D-3-phosphoglycerate dehydrogenase (SerA)"/>
    <property type="match status" value="1"/>
</dbReference>
<keyword evidence="8" id="KW-1185">Reference proteome</keyword>
<dbReference type="GO" id="GO:0051287">
    <property type="term" value="F:NAD binding"/>
    <property type="evidence" value="ECO:0007669"/>
    <property type="project" value="InterPro"/>
</dbReference>
<evidence type="ECO:0000259" key="5">
    <source>
        <dbReference type="Pfam" id="PF00389"/>
    </source>
</evidence>
<evidence type="ECO:0000313" key="8">
    <source>
        <dbReference type="Proteomes" id="UP000248395"/>
    </source>
</evidence>
<reference evidence="7 8" key="1">
    <citation type="submission" date="2018-05" db="EMBL/GenBank/DDBJ databases">
        <title>Genomic Encyclopedia of Type Strains, Phase IV (KMG-IV): sequencing the most valuable type-strain genomes for metagenomic binning, comparative biology and taxonomic classification.</title>
        <authorList>
            <person name="Goeker M."/>
        </authorList>
    </citation>
    <scope>NUCLEOTIDE SEQUENCE [LARGE SCALE GENOMIC DNA]</scope>
    <source>
        <strain evidence="7 8">DSM 25134</strain>
    </source>
</reference>
<dbReference type="Pfam" id="PF00389">
    <property type="entry name" value="2-Hacid_dh"/>
    <property type="match status" value="1"/>
</dbReference>
<comment type="similarity">
    <text evidence="1 4">Belongs to the D-isomer specific 2-hydroxyacid dehydrogenase family.</text>
</comment>
<dbReference type="PROSITE" id="PS50890">
    <property type="entry name" value="PUA"/>
    <property type="match status" value="1"/>
</dbReference>
<feature type="domain" description="D-isomer specific 2-hydroxyacid dehydrogenase NAD-binding" evidence="6">
    <location>
        <begin position="107"/>
        <end position="286"/>
    </location>
</feature>
<dbReference type="PANTHER" id="PTHR43761">
    <property type="entry name" value="D-ISOMER SPECIFIC 2-HYDROXYACID DEHYDROGENASE FAMILY PROTEIN (AFU_ORTHOLOGUE AFUA_1G13630)"/>
    <property type="match status" value="1"/>
</dbReference>
<name>A0A318IR48_9NEIS</name>
<protein>
    <submittedName>
        <fullName evidence="7">Glycerate dehydrogenase</fullName>
    </submittedName>
</protein>
<dbReference type="PANTHER" id="PTHR43761:SF1">
    <property type="entry name" value="D-ISOMER SPECIFIC 2-HYDROXYACID DEHYDROGENASE CATALYTIC DOMAIN-CONTAINING PROTEIN-RELATED"/>
    <property type="match status" value="1"/>
</dbReference>
<sequence>MSQPSIVFLDRDSLPVPVPAFPFAHAYREISATTPEQIVQHVGNADIVITNKVPFSRETLLQLPGVKMLAVAATGYNHIDLATCREQGIAVANIRHYGDETVAEHAFTLMLALVKNLPAYQRDVAAGVWQQAKQFCHFGAPIRDLKGATLGIFGAGGIGQALAERARAFGMRVQFGERKGASVVRDGYVSFADLLATSDVLSLHCPLNDDTRNMIAQDELMAMKPGAILINTARGGLVDEEALLAALKYGQLGGAGFDVLSSEPPTQGNPLLKARLPHLIVTPHIGWASQQAMQRLAQQLVDNITAYVAGKAENRLV</sequence>
<dbReference type="InterPro" id="IPR029753">
    <property type="entry name" value="D-isomer_DH_CS"/>
</dbReference>
<evidence type="ECO:0000256" key="1">
    <source>
        <dbReference type="ARBA" id="ARBA00005854"/>
    </source>
</evidence>
<evidence type="ECO:0000259" key="6">
    <source>
        <dbReference type="Pfam" id="PF02826"/>
    </source>
</evidence>
<gene>
    <name evidence="7" type="ORF">DFR38_1369</name>
</gene>
<dbReference type="EMBL" id="QJKC01000036">
    <property type="protein sequence ID" value="PXX38586.1"/>
    <property type="molecule type" value="Genomic_DNA"/>
</dbReference>
<dbReference type="CDD" id="cd12162">
    <property type="entry name" value="2-Hacid_dh_4"/>
    <property type="match status" value="1"/>
</dbReference>
<dbReference type="InterPro" id="IPR006139">
    <property type="entry name" value="D-isomer_2_OHA_DH_cat_dom"/>
</dbReference>
<evidence type="ECO:0000256" key="4">
    <source>
        <dbReference type="RuleBase" id="RU003719"/>
    </source>
</evidence>
<dbReference type="OrthoDB" id="9805416at2"/>
<dbReference type="Gene3D" id="3.40.50.720">
    <property type="entry name" value="NAD(P)-binding Rossmann-like Domain"/>
    <property type="match status" value="2"/>
</dbReference>
<dbReference type="Proteomes" id="UP000248395">
    <property type="component" value="Unassembled WGS sequence"/>
</dbReference>
<accession>A0A318IR48</accession>
<dbReference type="InterPro" id="IPR036291">
    <property type="entry name" value="NAD(P)-bd_dom_sf"/>
</dbReference>
<dbReference type="InterPro" id="IPR050418">
    <property type="entry name" value="D-iso_2-hydroxyacid_DH_PdxB"/>
</dbReference>
<dbReference type="SUPFAM" id="SSF52283">
    <property type="entry name" value="Formate/glycerate dehydrogenase catalytic domain-like"/>
    <property type="match status" value="1"/>
</dbReference>
<dbReference type="PROSITE" id="PS00671">
    <property type="entry name" value="D_2_HYDROXYACID_DH_3"/>
    <property type="match status" value="1"/>
</dbReference>
<comment type="caution">
    <text evidence="7">The sequence shown here is derived from an EMBL/GenBank/DDBJ whole genome shotgun (WGS) entry which is preliminary data.</text>
</comment>
<keyword evidence="2 4" id="KW-0560">Oxidoreductase</keyword>
<evidence type="ECO:0000313" key="7">
    <source>
        <dbReference type="EMBL" id="PXX38586.1"/>
    </source>
</evidence>